<evidence type="ECO:0000259" key="1">
    <source>
        <dbReference type="PROSITE" id="PS50943"/>
    </source>
</evidence>
<dbReference type="GO" id="GO:0003677">
    <property type="term" value="F:DNA binding"/>
    <property type="evidence" value="ECO:0007669"/>
    <property type="project" value="InterPro"/>
</dbReference>
<name>A0A174ZPK6_9FIRM</name>
<dbReference type="PROSITE" id="PS50943">
    <property type="entry name" value="HTH_CROC1"/>
    <property type="match status" value="1"/>
</dbReference>
<dbReference type="SMART" id="SM00530">
    <property type="entry name" value="HTH_XRE"/>
    <property type="match status" value="1"/>
</dbReference>
<reference evidence="2 3" key="1">
    <citation type="submission" date="2015-09" db="EMBL/GenBank/DDBJ databases">
        <authorList>
            <consortium name="Pathogen Informatics"/>
        </authorList>
    </citation>
    <scope>NUCLEOTIDE SEQUENCE [LARGE SCALE GENOMIC DNA]</scope>
    <source>
        <strain evidence="2 3">2789STDY5834878</strain>
    </source>
</reference>
<gene>
    <name evidence="2" type="ORF">ERS852492_02441</name>
</gene>
<dbReference type="Gene3D" id="1.10.260.40">
    <property type="entry name" value="lambda repressor-like DNA-binding domains"/>
    <property type="match status" value="1"/>
</dbReference>
<dbReference type="SUPFAM" id="SSF47413">
    <property type="entry name" value="lambda repressor-like DNA-binding domains"/>
    <property type="match status" value="1"/>
</dbReference>
<dbReference type="InterPro" id="IPR012296">
    <property type="entry name" value="Nuclease_put_TT1808"/>
</dbReference>
<evidence type="ECO:0000313" key="3">
    <source>
        <dbReference type="Proteomes" id="UP000095780"/>
    </source>
</evidence>
<dbReference type="InterPro" id="IPR011335">
    <property type="entry name" value="Restrct_endonuc-II-like"/>
</dbReference>
<dbReference type="Proteomes" id="UP000095780">
    <property type="component" value="Unassembled WGS sequence"/>
</dbReference>
<dbReference type="Pfam" id="PF01381">
    <property type="entry name" value="HTH_3"/>
    <property type="match status" value="1"/>
</dbReference>
<evidence type="ECO:0000313" key="2">
    <source>
        <dbReference type="EMBL" id="CUQ89323.1"/>
    </source>
</evidence>
<dbReference type="InterPro" id="IPR008538">
    <property type="entry name" value="Uma2"/>
</dbReference>
<organism evidence="2 3">
    <name type="scientific">Lachnospira eligens</name>
    <dbReference type="NCBI Taxonomy" id="39485"/>
    <lineage>
        <taxon>Bacteria</taxon>
        <taxon>Bacillati</taxon>
        <taxon>Bacillota</taxon>
        <taxon>Clostridia</taxon>
        <taxon>Lachnospirales</taxon>
        <taxon>Lachnospiraceae</taxon>
        <taxon>Lachnospira</taxon>
    </lineage>
</organism>
<dbReference type="Pfam" id="PF05685">
    <property type="entry name" value="Uma2"/>
    <property type="match status" value="1"/>
</dbReference>
<accession>A0A174ZPK6</accession>
<dbReference type="InterPro" id="IPR010982">
    <property type="entry name" value="Lambda_DNA-bd_dom_sf"/>
</dbReference>
<dbReference type="PANTHER" id="PTHR34107">
    <property type="entry name" value="SLL0198 PROTEIN-RELATED"/>
    <property type="match status" value="1"/>
</dbReference>
<protein>
    <submittedName>
        <fullName evidence="2">Uncharacterized protein conserved in cyanobacteria</fullName>
    </submittedName>
</protein>
<sequence>MTIQEMKDKKKEKGYTYAQIANLSGVPLGTVQKIFSGETVNPRYDTLLALEHFFEEPLEVREHVYNRYERNGSYTVDDYRTLPDEQRVELIDGYFYDMASSTFGHQSIGGEIHRQIANFIVENGGNCRPFIAPVDVQLDCDEKTMVQPDVGIVCDSSKIQRFGVYGAPDFLVEVISPSTKKKDYTLKLSKYIEAGVREYWIVDYMQEKVLVYFFESDVYPVIYGFDKPVPVNIYDDNLKIDFTNIAKWLKDGIE</sequence>
<dbReference type="EMBL" id="CZBV01000007">
    <property type="protein sequence ID" value="CUQ89323.1"/>
    <property type="molecule type" value="Genomic_DNA"/>
</dbReference>
<dbReference type="InterPro" id="IPR001387">
    <property type="entry name" value="Cro/C1-type_HTH"/>
</dbReference>
<dbReference type="AlphaFoldDB" id="A0A174ZPK6"/>
<dbReference type="Gene3D" id="3.90.1570.10">
    <property type="entry name" value="tt1808, chain A"/>
    <property type="match status" value="1"/>
</dbReference>
<dbReference type="SUPFAM" id="SSF52980">
    <property type="entry name" value="Restriction endonuclease-like"/>
    <property type="match status" value="1"/>
</dbReference>
<proteinExistence type="predicted"/>
<dbReference type="CDD" id="cd06260">
    <property type="entry name" value="DUF820-like"/>
    <property type="match status" value="1"/>
</dbReference>
<feature type="domain" description="HTH cro/C1-type" evidence="1">
    <location>
        <begin position="6"/>
        <end position="61"/>
    </location>
</feature>
<dbReference type="RefSeq" id="WP_055287885.1">
    <property type="nucleotide sequence ID" value="NZ_CABIXW010000007.1"/>
</dbReference>
<dbReference type="PANTHER" id="PTHR34107:SF4">
    <property type="entry name" value="SLL1222 PROTEIN"/>
    <property type="match status" value="1"/>
</dbReference>